<dbReference type="WBParaSite" id="PEQ_0000747801-mRNA-1">
    <property type="protein sequence ID" value="PEQ_0000747801-mRNA-1"/>
    <property type="gene ID" value="PEQ_0000747801"/>
</dbReference>
<keyword evidence="1" id="KW-1185">Reference proteome</keyword>
<organism evidence="1 2">
    <name type="scientific">Parascaris equorum</name>
    <name type="common">Equine roundworm</name>
    <dbReference type="NCBI Taxonomy" id="6256"/>
    <lineage>
        <taxon>Eukaryota</taxon>
        <taxon>Metazoa</taxon>
        <taxon>Ecdysozoa</taxon>
        <taxon>Nematoda</taxon>
        <taxon>Chromadorea</taxon>
        <taxon>Rhabditida</taxon>
        <taxon>Spirurina</taxon>
        <taxon>Ascaridomorpha</taxon>
        <taxon>Ascaridoidea</taxon>
        <taxon>Ascarididae</taxon>
        <taxon>Parascaris</taxon>
    </lineage>
</organism>
<dbReference type="Proteomes" id="UP000887564">
    <property type="component" value="Unplaced"/>
</dbReference>
<dbReference type="AlphaFoldDB" id="A0A914RRM2"/>
<evidence type="ECO:0000313" key="1">
    <source>
        <dbReference type="Proteomes" id="UP000887564"/>
    </source>
</evidence>
<evidence type="ECO:0000313" key="2">
    <source>
        <dbReference type="WBParaSite" id="PEQ_0000747801-mRNA-1"/>
    </source>
</evidence>
<name>A0A914RRM2_PAREQ</name>
<protein>
    <submittedName>
        <fullName evidence="2">Uncharacterized protein</fullName>
    </submittedName>
</protein>
<accession>A0A914RRM2</accession>
<reference evidence="2" key="1">
    <citation type="submission" date="2022-11" db="UniProtKB">
        <authorList>
            <consortium name="WormBaseParasite"/>
        </authorList>
    </citation>
    <scope>IDENTIFICATION</scope>
</reference>
<proteinExistence type="predicted"/>
<sequence length="103" mass="11794">MYSRTKADIKKLIQYSESIDSKVSENSREALRSLIDQGEFSMRSFLITMSVNPAISYFNSNVVGEAIGHLVQYYSKTQSSTVLDLLCRVKEPNDTVFCYIYIF</sequence>